<dbReference type="PATRIC" id="fig|35623.3.peg.213"/>
<dbReference type="PROSITE" id="PS51171">
    <property type="entry name" value="PREPHENATE_DEHYDR_3"/>
    <property type="match status" value="1"/>
</dbReference>
<keyword evidence="7" id="KW-0456">Lyase</keyword>
<evidence type="ECO:0000256" key="7">
    <source>
        <dbReference type="ARBA" id="ARBA00023239"/>
    </source>
</evidence>
<dbReference type="Gene3D" id="3.40.190.10">
    <property type="entry name" value="Periplasmic binding protein-like II"/>
    <property type="match status" value="2"/>
</dbReference>
<dbReference type="EC" id="4.2.1.51" evidence="2"/>
<dbReference type="STRING" id="35623.Aocu_02130"/>
<sequence length="269" mass="30692">MKKIAVLGPKNTYSDLCHLAFNQLTHQNISPIYYQNVKDVLLGGKSLGYAILPIENTLEGYVQPHMDLLFSSGLSIDAEIKLPIEFDYVYKKDAKHIYVQYVTKNQCILFLDKNTDKKIILTDSNVESYDAYLSDPEGAAIVPKHLVKESDLSIPNVSDELDNYTRFLMLKGTPHELKIYKGNEPYKVSLVVTPKEDRPGLLYGILEAFKEANINLISIMSRPTKKKMGTYHFFLEFMVNLDKNHVVNEVLSYLKSSFEIKVLGIYQIL</sequence>
<comment type="catalytic activity">
    <reaction evidence="8">
        <text>prephenate + H(+) = 3-phenylpyruvate + CO2 + H2O</text>
        <dbReference type="Rhea" id="RHEA:21648"/>
        <dbReference type="ChEBI" id="CHEBI:15377"/>
        <dbReference type="ChEBI" id="CHEBI:15378"/>
        <dbReference type="ChEBI" id="CHEBI:16526"/>
        <dbReference type="ChEBI" id="CHEBI:18005"/>
        <dbReference type="ChEBI" id="CHEBI:29934"/>
        <dbReference type="EC" id="4.2.1.51"/>
    </reaction>
</comment>
<evidence type="ECO:0000256" key="2">
    <source>
        <dbReference type="ARBA" id="ARBA00013147"/>
    </source>
</evidence>
<dbReference type="Proteomes" id="UP000032434">
    <property type="component" value="Chromosome 1"/>
</dbReference>
<dbReference type="InterPro" id="IPR002912">
    <property type="entry name" value="ACT_dom"/>
</dbReference>
<dbReference type="Pfam" id="PF00800">
    <property type="entry name" value="PDT"/>
    <property type="match status" value="1"/>
</dbReference>
<evidence type="ECO:0000313" key="12">
    <source>
        <dbReference type="Proteomes" id="UP000032434"/>
    </source>
</evidence>
<evidence type="ECO:0000259" key="9">
    <source>
        <dbReference type="PROSITE" id="PS51171"/>
    </source>
</evidence>
<protein>
    <recommendedName>
        <fullName evidence="3">Prephenate dehydratase</fullName>
        <ecNumber evidence="2">4.2.1.51</ecNumber>
    </recommendedName>
</protein>
<evidence type="ECO:0000256" key="4">
    <source>
        <dbReference type="ARBA" id="ARBA00022605"/>
    </source>
</evidence>
<dbReference type="InParanoid" id="A0A061AFH7"/>
<evidence type="ECO:0000256" key="8">
    <source>
        <dbReference type="ARBA" id="ARBA00047848"/>
    </source>
</evidence>
<dbReference type="OrthoDB" id="9808041at2"/>
<keyword evidence="12" id="KW-1185">Reference proteome</keyword>
<dbReference type="SUPFAM" id="SSF55021">
    <property type="entry name" value="ACT-like"/>
    <property type="match status" value="1"/>
</dbReference>
<accession>A0A061AFH7</accession>
<dbReference type="HOGENOM" id="CLU_035008_0_2_14"/>
<dbReference type="EMBL" id="LK028559">
    <property type="protein sequence ID" value="CDR30286.1"/>
    <property type="molecule type" value="Genomic_DNA"/>
</dbReference>
<evidence type="ECO:0000256" key="6">
    <source>
        <dbReference type="ARBA" id="ARBA00023222"/>
    </source>
</evidence>
<evidence type="ECO:0000259" key="10">
    <source>
        <dbReference type="PROSITE" id="PS51671"/>
    </source>
</evidence>
<evidence type="ECO:0000256" key="5">
    <source>
        <dbReference type="ARBA" id="ARBA00023141"/>
    </source>
</evidence>
<dbReference type="AlphaFoldDB" id="A0A061AFH7"/>
<gene>
    <name evidence="11" type="primary">pheA</name>
    <name evidence="11" type="ORF">Aocu_02130</name>
</gene>
<keyword evidence="6" id="KW-0584">Phenylalanine biosynthesis</keyword>
<dbReference type="Pfam" id="PF01842">
    <property type="entry name" value="ACT"/>
    <property type="match status" value="1"/>
</dbReference>
<keyword evidence="5" id="KW-0057">Aromatic amino acid biosynthesis</keyword>
<evidence type="ECO:0000313" key="11">
    <source>
        <dbReference type="EMBL" id="CDR30286.1"/>
    </source>
</evidence>
<dbReference type="GO" id="GO:0004664">
    <property type="term" value="F:prephenate dehydratase activity"/>
    <property type="evidence" value="ECO:0007669"/>
    <property type="project" value="UniProtKB-EC"/>
</dbReference>
<feature type="domain" description="Prephenate dehydratase" evidence="9">
    <location>
        <begin position="3"/>
        <end position="172"/>
    </location>
</feature>
<dbReference type="PROSITE" id="PS51671">
    <property type="entry name" value="ACT"/>
    <property type="match status" value="1"/>
</dbReference>
<dbReference type="InterPro" id="IPR045865">
    <property type="entry name" value="ACT-like_dom_sf"/>
</dbReference>
<evidence type="ECO:0000256" key="1">
    <source>
        <dbReference type="ARBA" id="ARBA00004741"/>
    </source>
</evidence>
<dbReference type="FunCoup" id="A0A061AFH7">
    <property type="interactions" value="219"/>
</dbReference>
<dbReference type="Gene3D" id="3.30.70.260">
    <property type="match status" value="1"/>
</dbReference>
<keyword evidence="4" id="KW-0028">Amino-acid biosynthesis</keyword>
<dbReference type="SUPFAM" id="SSF53850">
    <property type="entry name" value="Periplasmic binding protein-like II"/>
    <property type="match status" value="1"/>
</dbReference>
<dbReference type="PANTHER" id="PTHR21022:SF19">
    <property type="entry name" value="PREPHENATE DEHYDRATASE-RELATED"/>
    <property type="match status" value="1"/>
</dbReference>
<evidence type="ECO:0000256" key="3">
    <source>
        <dbReference type="ARBA" id="ARBA00021872"/>
    </source>
</evidence>
<reference evidence="12" key="1">
    <citation type="submission" date="2014-05" db="EMBL/GenBank/DDBJ databases">
        <authorList>
            <person name="Kube M."/>
        </authorList>
    </citation>
    <scope>NUCLEOTIDE SEQUENCE [LARGE SCALE GENOMIC DNA]</scope>
</reference>
<dbReference type="InterPro" id="IPR001086">
    <property type="entry name" value="Preph_deHydtase"/>
</dbReference>
<dbReference type="PANTHER" id="PTHR21022">
    <property type="entry name" value="PREPHENATE DEHYDRATASE P PROTEIN"/>
    <property type="match status" value="1"/>
</dbReference>
<dbReference type="KEGG" id="aoc:Aocu_02130"/>
<name>A0A061AFH7_9MOLU</name>
<organism evidence="11 12">
    <name type="scientific">Acholeplasma oculi</name>
    <dbReference type="NCBI Taxonomy" id="35623"/>
    <lineage>
        <taxon>Bacteria</taxon>
        <taxon>Bacillati</taxon>
        <taxon>Mycoplasmatota</taxon>
        <taxon>Mollicutes</taxon>
        <taxon>Acholeplasmatales</taxon>
        <taxon>Acholeplasmataceae</taxon>
        <taxon>Acholeplasma</taxon>
    </lineage>
</organism>
<feature type="domain" description="ACT" evidence="10">
    <location>
        <begin position="190"/>
        <end position="267"/>
    </location>
</feature>
<dbReference type="GO" id="GO:0005737">
    <property type="term" value="C:cytoplasm"/>
    <property type="evidence" value="ECO:0007669"/>
    <property type="project" value="TreeGrafter"/>
</dbReference>
<dbReference type="RefSeq" id="WP_045748854.1">
    <property type="nucleotide sequence ID" value="NZ_FUZK01000002.1"/>
</dbReference>
<proteinExistence type="predicted"/>
<dbReference type="UniPathway" id="UPA00121">
    <property type="reaction ID" value="UER00345"/>
</dbReference>
<dbReference type="CDD" id="cd04905">
    <property type="entry name" value="ACT_CM-PDT"/>
    <property type="match status" value="1"/>
</dbReference>
<comment type="pathway">
    <text evidence="1">Amino-acid biosynthesis; L-phenylalanine biosynthesis; phenylpyruvate from prephenate: step 1/1.</text>
</comment>
<dbReference type="GO" id="GO:0009094">
    <property type="term" value="P:L-phenylalanine biosynthetic process"/>
    <property type="evidence" value="ECO:0007669"/>
    <property type="project" value="UniProtKB-UniPathway"/>
</dbReference>